<protein>
    <recommendedName>
        <fullName evidence="1">UPF0386 protein OR37_03864</fullName>
    </recommendedName>
</protein>
<dbReference type="EMBL" id="APMP01000037">
    <property type="protein sequence ID" value="ENZ80230.1"/>
    <property type="molecule type" value="Genomic_DNA"/>
</dbReference>
<name>R0CV57_CAUVI</name>
<accession>R0CV57</accession>
<evidence type="ECO:0000313" key="2">
    <source>
        <dbReference type="EMBL" id="ENZ80230.1"/>
    </source>
</evidence>
<dbReference type="NCBIfam" id="NF010240">
    <property type="entry name" value="PRK13687.1"/>
    <property type="match status" value="1"/>
</dbReference>
<gene>
    <name evidence="2" type="ORF">OR37_03864</name>
</gene>
<organism evidence="2 3">
    <name type="scientific">Caulobacter vibrioides OR37</name>
    <dbReference type="NCBI Taxonomy" id="1292034"/>
    <lineage>
        <taxon>Bacteria</taxon>
        <taxon>Pseudomonadati</taxon>
        <taxon>Pseudomonadota</taxon>
        <taxon>Alphaproteobacteria</taxon>
        <taxon>Caulobacterales</taxon>
        <taxon>Caulobacteraceae</taxon>
        <taxon>Caulobacter</taxon>
    </lineage>
</organism>
<dbReference type="HAMAP" id="MF_00827">
    <property type="entry name" value="UPF0386"/>
    <property type="match status" value="1"/>
</dbReference>
<dbReference type="eggNOG" id="COG3811">
    <property type="taxonomic scope" value="Bacteria"/>
</dbReference>
<sequence length="102" mass="11259">MIACLDLSDNPLNISKPQQRVLHALAQGGRIELERDEKGRVVSADCYTRDGWALTDGTVAVFQALKRKKLIASRDGGPYRITRLGLGNLRAQLDNRVGAKAW</sequence>
<reference evidence="2 3" key="1">
    <citation type="journal article" date="2013" name="Genome Announc.">
        <title>Draft Genome Sequence for Caulobacter sp. Strain OR37, a Bacterium Tolerant to Heavy Metals.</title>
        <authorList>
            <person name="Utturkar S.M."/>
            <person name="Bollmann A."/>
            <person name="Brzoska R.M."/>
            <person name="Klingeman D.M."/>
            <person name="Epstein S.E."/>
            <person name="Palumbo A.V."/>
            <person name="Brown S.D."/>
        </authorList>
    </citation>
    <scope>NUCLEOTIDE SEQUENCE [LARGE SCALE GENOMIC DNA]</scope>
    <source>
        <strain evidence="2 3">OR37</strain>
    </source>
</reference>
<dbReference type="Proteomes" id="UP000013063">
    <property type="component" value="Unassembled WGS sequence"/>
</dbReference>
<keyword evidence="3" id="KW-1185">Reference proteome</keyword>
<dbReference type="InterPro" id="IPR018654">
    <property type="entry name" value="YjhX_toxin"/>
</dbReference>
<dbReference type="Pfam" id="PF09857">
    <property type="entry name" value="YjhX_toxin"/>
    <property type="match status" value="1"/>
</dbReference>
<comment type="caution">
    <text evidence="2">The sequence shown here is derived from an EMBL/GenBank/DDBJ whole genome shotgun (WGS) entry which is preliminary data.</text>
</comment>
<dbReference type="AlphaFoldDB" id="R0CV57"/>
<dbReference type="PATRIC" id="fig|1292034.3.peg.3836"/>
<evidence type="ECO:0000313" key="3">
    <source>
        <dbReference type="Proteomes" id="UP000013063"/>
    </source>
</evidence>
<proteinExistence type="inferred from homology"/>
<dbReference type="STRING" id="1292034.OR37_03864"/>
<evidence type="ECO:0000256" key="1">
    <source>
        <dbReference type="HAMAP-Rule" id="MF_00827"/>
    </source>
</evidence>
<comment type="similarity">
    <text evidence="1">Belongs to the UPF0386 family.</text>
</comment>